<keyword evidence="5" id="KW-0552">Olfaction</keyword>
<accession>A0AA38MHG3</accession>
<gene>
    <name evidence="11" type="ORF">Zmor_015744</name>
</gene>
<feature type="transmembrane region" description="Helical" evidence="10">
    <location>
        <begin position="288"/>
        <end position="308"/>
    </location>
</feature>
<reference evidence="11" key="1">
    <citation type="journal article" date="2023" name="G3 (Bethesda)">
        <title>Whole genome assemblies of Zophobas morio and Tenebrio molitor.</title>
        <authorList>
            <person name="Kaur S."/>
            <person name="Stinson S.A."/>
            <person name="diCenzo G.C."/>
        </authorList>
    </citation>
    <scope>NUCLEOTIDE SEQUENCE</scope>
    <source>
        <strain evidence="11">QUZm001</strain>
    </source>
</reference>
<evidence type="ECO:0000256" key="10">
    <source>
        <dbReference type="SAM" id="Phobius"/>
    </source>
</evidence>
<evidence type="ECO:0000256" key="8">
    <source>
        <dbReference type="ARBA" id="ARBA00023170"/>
    </source>
</evidence>
<dbReference type="GO" id="GO:0005886">
    <property type="term" value="C:plasma membrane"/>
    <property type="evidence" value="ECO:0007669"/>
    <property type="project" value="UniProtKB-SubCell"/>
</dbReference>
<keyword evidence="6 10" id="KW-1133">Transmembrane helix</keyword>
<keyword evidence="8" id="KW-0675">Receptor</keyword>
<keyword evidence="9" id="KW-0807">Transducer</keyword>
<evidence type="ECO:0000256" key="3">
    <source>
        <dbReference type="ARBA" id="ARBA00022606"/>
    </source>
</evidence>
<evidence type="ECO:0000256" key="5">
    <source>
        <dbReference type="ARBA" id="ARBA00022725"/>
    </source>
</evidence>
<feature type="transmembrane region" description="Helical" evidence="10">
    <location>
        <begin position="68"/>
        <end position="87"/>
    </location>
</feature>
<dbReference type="Proteomes" id="UP001168821">
    <property type="component" value="Unassembled WGS sequence"/>
</dbReference>
<comment type="caution">
    <text evidence="11">The sequence shown here is derived from an EMBL/GenBank/DDBJ whole genome shotgun (WGS) entry which is preliminary data.</text>
</comment>
<dbReference type="AlphaFoldDB" id="A0AA38MHG3"/>
<name>A0AA38MHG3_9CUCU</name>
<dbReference type="GO" id="GO:0004984">
    <property type="term" value="F:olfactory receptor activity"/>
    <property type="evidence" value="ECO:0007669"/>
    <property type="project" value="InterPro"/>
</dbReference>
<evidence type="ECO:0000256" key="2">
    <source>
        <dbReference type="ARBA" id="ARBA00022475"/>
    </source>
</evidence>
<evidence type="ECO:0000256" key="1">
    <source>
        <dbReference type="ARBA" id="ARBA00004651"/>
    </source>
</evidence>
<keyword evidence="3" id="KW-0716">Sensory transduction</keyword>
<protein>
    <submittedName>
        <fullName evidence="11">Uncharacterized protein</fullName>
    </submittedName>
</protein>
<feature type="transmembrane region" description="Helical" evidence="10">
    <location>
        <begin position="31"/>
        <end position="56"/>
    </location>
</feature>
<feature type="transmembrane region" description="Helical" evidence="10">
    <location>
        <begin position="122"/>
        <end position="143"/>
    </location>
</feature>
<dbReference type="PANTHER" id="PTHR21137:SF35">
    <property type="entry name" value="ODORANT RECEPTOR 19A-RELATED"/>
    <property type="match status" value="1"/>
</dbReference>
<keyword evidence="12" id="KW-1185">Reference proteome</keyword>
<evidence type="ECO:0000256" key="6">
    <source>
        <dbReference type="ARBA" id="ARBA00022989"/>
    </source>
</evidence>
<dbReference type="EMBL" id="JALNTZ010000004">
    <property type="protein sequence ID" value="KAJ3656691.1"/>
    <property type="molecule type" value="Genomic_DNA"/>
</dbReference>
<keyword evidence="4 10" id="KW-0812">Transmembrane</keyword>
<evidence type="ECO:0000256" key="9">
    <source>
        <dbReference type="ARBA" id="ARBA00023224"/>
    </source>
</evidence>
<dbReference type="GO" id="GO:0005549">
    <property type="term" value="F:odorant binding"/>
    <property type="evidence" value="ECO:0007669"/>
    <property type="project" value="InterPro"/>
</dbReference>
<evidence type="ECO:0000256" key="4">
    <source>
        <dbReference type="ARBA" id="ARBA00022692"/>
    </source>
</evidence>
<dbReference type="GO" id="GO:0007165">
    <property type="term" value="P:signal transduction"/>
    <property type="evidence" value="ECO:0007669"/>
    <property type="project" value="UniProtKB-KW"/>
</dbReference>
<evidence type="ECO:0000256" key="7">
    <source>
        <dbReference type="ARBA" id="ARBA00023136"/>
    </source>
</evidence>
<dbReference type="PANTHER" id="PTHR21137">
    <property type="entry name" value="ODORANT RECEPTOR"/>
    <property type="match status" value="1"/>
</dbReference>
<organism evidence="11 12">
    <name type="scientific">Zophobas morio</name>
    <dbReference type="NCBI Taxonomy" id="2755281"/>
    <lineage>
        <taxon>Eukaryota</taxon>
        <taxon>Metazoa</taxon>
        <taxon>Ecdysozoa</taxon>
        <taxon>Arthropoda</taxon>
        <taxon>Hexapoda</taxon>
        <taxon>Insecta</taxon>
        <taxon>Pterygota</taxon>
        <taxon>Neoptera</taxon>
        <taxon>Endopterygota</taxon>
        <taxon>Coleoptera</taxon>
        <taxon>Polyphaga</taxon>
        <taxon>Cucujiformia</taxon>
        <taxon>Tenebrionidae</taxon>
        <taxon>Zophobas</taxon>
    </lineage>
</organism>
<keyword evidence="7 10" id="KW-0472">Membrane</keyword>
<sequence length="319" mass="37437">MVTLHYCPLVQEEFYIKIYRWLLVDIFDLKLVRYVLLVVQPVLIFVMFVQTCVFLYKFDLDYLIKYGPSYLMTLYVTLTCVCLYFIIDVVKHVEKEIGSWNIENAMSPNVREKLRRDTHNGFASMIVSLILGLLAGIMIGALEDEDKHFIIATQFIKYLPEGKITIFFINSVRFFCYLSAYLIAVAPAHHMVYGFIKQRTAAYVIMERMERINHGYENLRYIKLNENYQTAVSERLVWNIKLHSDEIFDTSVRVKWYHWSQANKKTYLIYLINAQKPFKISFSENISLNYQLAVDILGAFVSALTFVVQLQNARDPESV</sequence>
<proteinExistence type="predicted"/>
<comment type="subcellular location">
    <subcellularLocation>
        <location evidence="1">Cell membrane</location>
        <topology evidence="1">Multi-pass membrane protein</topology>
    </subcellularLocation>
</comment>
<evidence type="ECO:0000313" key="12">
    <source>
        <dbReference type="Proteomes" id="UP001168821"/>
    </source>
</evidence>
<dbReference type="InterPro" id="IPR004117">
    <property type="entry name" value="7tm6_olfct_rcpt"/>
</dbReference>
<keyword evidence="2" id="KW-1003">Cell membrane</keyword>
<evidence type="ECO:0000313" key="11">
    <source>
        <dbReference type="EMBL" id="KAJ3656691.1"/>
    </source>
</evidence>